<keyword evidence="2" id="KW-1185">Reference proteome</keyword>
<gene>
    <name evidence="3" type="primary">LOC106760425</name>
</gene>
<organism evidence="2 3">
    <name type="scientific">Vigna radiata var. radiata</name>
    <name type="common">Mung bean</name>
    <name type="synonym">Phaseolus aureus</name>
    <dbReference type="NCBI Taxonomy" id="3916"/>
    <lineage>
        <taxon>Eukaryota</taxon>
        <taxon>Viridiplantae</taxon>
        <taxon>Streptophyta</taxon>
        <taxon>Embryophyta</taxon>
        <taxon>Tracheophyta</taxon>
        <taxon>Spermatophyta</taxon>
        <taxon>Magnoliopsida</taxon>
        <taxon>eudicotyledons</taxon>
        <taxon>Gunneridae</taxon>
        <taxon>Pentapetalae</taxon>
        <taxon>rosids</taxon>
        <taxon>fabids</taxon>
        <taxon>Fabales</taxon>
        <taxon>Fabaceae</taxon>
        <taxon>Papilionoideae</taxon>
        <taxon>50 kb inversion clade</taxon>
        <taxon>NPAAA clade</taxon>
        <taxon>indigoferoid/millettioid clade</taxon>
        <taxon>Phaseoleae</taxon>
        <taxon>Vigna</taxon>
    </lineage>
</organism>
<sequence length="161" mass="19110">MGNVLIQWRPKRKSITWAINSNSTKMTTSTNKSTETAIRNLEMQVGQLPKRMEDKAEKQFGANTKVNPKEDCKAKVSIVDERVEEKEERVELEKREEKEERICKGETQKKEKRRGEKKSEKSEKVLPYPNERERIDKERQYKRFKEIFRQLKITIPVTKAL</sequence>
<dbReference type="RefSeq" id="XP_014499345.1">
    <property type="nucleotide sequence ID" value="XM_014643859.1"/>
</dbReference>
<dbReference type="GeneID" id="106760425"/>
<evidence type="ECO:0000313" key="2">
    <source>
        <dbReference type="Proteomes" id="UP000087766"/>
    </source>
</evidence>
<reference evidence="3" key="2">
    <citation type="submission" date="2025-08" db="UniProtKB">
        <authorList>
            <consortium name="RefSeq"/>
        </authorList>
    </citation>
    <scope>IDENTIFICATION</scope>
    <source>
        <tissue evidence="3">Leaf</tissue>
    </source>
</reference>
<evidence type="ECO:0000313" key="3">
    <source>
        <dbReference type="RefSeq" id="XP_014499345.1"/>
    </source>
</evidence>
<accession>A0A1S3TZZ8</accession>
<dbReference type="Proteomes" id="UP000087766">
    <property type="component" value="Chromosome 1"/>
</dbReference>
<feature type="region of interest" description="Disordered" evidence="1">
    <location>
        <begin position="87"/>
        <end position="134"/>
    </location>
</feature>
<dbReference type="KEGG" id="vra:106760425"/>
<evidence type="ECO:0000256" key="1">
    <source>
        <dbReference type="SAM" id="MobiDB-lite"/>
    </source>
</evidence>
<proteinExistence type="predicted"/>
<dbReference type="AlphaFoldDB" id="A0A1S3TZZ8"/>
<reference evidence="2" key="1">
    <citation type="journal article" date="2014" name="Nat. Commun.">
        <title>Genome sequence of mungbean and insights into evolution within Vigna species.</title>
        <authorList>
            <person name="Kang Y.J."/>
            <person name="Kim S.K."/>
            <person name="Kim M.Y."/>
            <person name="Lestari P."/>
            <person name="Kim K.H."/>
            <person name="Ha B.K."/>
            <person name="Jun T.H."/>
            <person name="Hwang W.J."/>
            <person name="Lee T."/>
            <person name="Lee J."/>
            <person name="Shim S."/>
            <person name="Yoon M.Y."/>
            <person name="Jang Y.E."/>
            <person name="Han K.S."/>
            <person name="Taeprayoon P."/>
            <person name="Yoon N."/>
            <person name="Somta P."/>
            <person name="Tanya P."/>
            <person name="Kim K.S."/>
            <person name="Gwag J.G."/>
            <person name="Moon J.K."/>
            <person name="Lee Y.H."/>
            <person name="Park B.S."/>
            <person name="Bombarely A."/>
            <person name="Doyle J.J."/>
            <person name="Jackson S.A."/>
            <person name="Schafleitner R."/>
            <person name="Srinives P."/>
            <person name="Varshney R.K."/>
            <person name="Lee S.H."/>
        </authorList>
    </citation>
    <scope>NUCLEOTIDE SEQUENCE [LARGE SCALE GENOMIC DNA]</scope>
    <source>
        <strain evidence="2">cv. VC1973A</strain>
    </source>
</reference>
<protein>
    <submittedName>
        <fullName evidence="3">Nucleolar protein 58-like</fullName>
    </submittedName>
</protein>
<name>A0A1S3TZZ8_VIGRR</name>